<feature type="transmembrane region" description="Helical" evidence="1">
    <location>
        <begin position="43"/>
        <end position="62"/>
    </location>
</feature>
<keyword evidence="1" id="KW-0472">Membrane</keyword>
<keyword evidence="3" id="KW-1185">Reference proteome</keyword>
<dbReference type="RefSeq" id="WP_160825356.1">
    <property type="nucleotide sequence ID" value="NZ_JBHSXS010000017.1"/>
</dbReference>
<proteinExistence type="predicted"/>
<feature type="transmembrane region" description="Helical" evidence="1">
    <location>
        <begin position="166"/>
        <end position="187"/>
    </location>
</feature>
<feature type="transmembrane region" description="Helical" evidence="1">
    <location>
        <begin position="69"/>
        <end position="87"/>
    </location>
</feature>
<evidence type="ECO:0000256" key="1">
    <source>
        <dbReference type="SAM" id="Phobius"/>
    </source>
</evidence>
<evidence type="ECO:0008006" key="4">
    <source>
        <dbReference type="Google" id="ProtNLM"/>
    </source>
</evidence>
<evidence type="ECO:0000313" key="2">
    <source>
        <dbReference type="EMBL" id="MFC6883073.1"/>
    </source>
</evidence>
<accession>A0ABW2CQW6</accession>
<feature type="transmembrane region" description="Helical" evidence="1">
    <location>
        <begin position="130"/>
        <end position="154"/>
    </location>
</feature>
<reference evidence="3" key="1">
    <citation type="journal article" date="2019" name="Int. J. Syst. Evol. Microbiol.">
        <title>The Global Catalogue of Microorganisms (GCM) 10K type strain sequencing project: providing services to taxonomists for standard genome sequencing and annotation.</title>
        <authorList>
            <consortium name="The Broad Institute Genomics Platform"/>
            <consortium name="The Broad Institute Genome Sequencing Center for Infectious Disease"/>
            <person name="Wu L."/>
            <person name="Ma J."/>
        </authorList>
    </citation>
    <scope>NUCLEOTIDE SEQUENCE [LARGE SCALE GENOMIC DNA]</scope>
    <source>
        <strain evidence="3">JCM 3369</strain>
    </source>
</reference>
<evidence type="ECO:0000313" key="3">
    <source>
        <dbReference type="Proteomes" id="UP001596380"/>
    </source>
</evidence>
<comment type="caution">
    <text evidence="2">The sequence shown here is derived from an EMBL/GenBank/DDBJ whole genome shotgun (WGS) entry which is preliminary data.</text>
</comment>
<dbReference type="Proteomes" id="UP001596380">
    <property type="component" value="Unassembled WGS sequence"/>
</dbReference>
<keyword evidence="1" id="KW-1133">Transmembrane helix</keyword>
<name>A0ABW2CQW6_9ACTN</name>
<feature type="transmembrane region" description="Helical" evidence="1">
    <location>
        <begin position="99"/>
        <end position="118"/>
    </location>
</feature>
<dbReference type="PROSITE" id="PS51257">
    <property type="entry name" value="PROKAR_LIPOPROTEIN"/>
    <property type="match status" value="1"/>
</dbReference>
<sequence>MARGEALAATFASLILLGACVRYAVSAAVAAYETQGAGIAPETLYATAPLWAGWAAVAVLALRGARTVASAGVVAVAVVTLAVYPALDPSSLSAEGNASVPILLGAVIVAGLLGSRGTPVGPRLLARRTFAIALCAAVGLGVVAVAHAFTWFYLPEEALKDAYLGPALGGADALAPIVVALAGGMWLARTPAGRRAAPLLAVPLLPAALGPGYVAYSSVFGAVIMAIVTVPSLLAFLVAGTRKAVRGARAAR</sequence>
<organism evidence="2 3">
    <name type="scientific">Actinomadura yumaensis</name>
    <dbReference type="NCBI Taxonomy" id="111807"/>
    <lineage>
        <taxon>Bacteria</taxon>
        <taxon>Bacillati</taxon>
        <taxon>Actinomycetota</taxon>
        <taxon>Actinomycetes</taxon>
        <taxon>Streptosporangiales</taxon>
        <taxon>Thermomonosporaceae</taxon>
        <taxon>Actinomadura</taxon>
    </lineage>
</organism>
<gene>
    <name evidence="2" type="ORF">ACFQKB_25185</name>
</gene>
<feature type="transmembrane region" description="Helical" evidence="1">
    <location>
        <begin position="199"/>
        <end position="216"/>
    </location>
</feature>
<dbReference type="EMBL" id="JBHSXS010000017">
    <property type="protein sequence ID" value="MFC6883073.1"/>
    <property type="molecule type" value="Genomic_DNA"/>
</dbReference>
<protein>
    <recommendedName>
        <fullName evidence="4">Integral membrane protein</fullName>
    </recommendedName>
</protein>
<keyword evidence="1" id="KW-0812">Transmembrane</keyword>
<feature type="transmembrane region" description="Helical" evidence="1">
    <location>
        <begin position="222"/>
        <end position="239"/>
    </location>
</feature>